<dbReference type="GO" id="GO:0008654">
    <property type="term" value="P:phospholipid biosynthetic process"/>
    <property type="evidence" value="ECO:0007669"/>
    <property type="project" value="InterPro"/>
</dbReference>
<feature type="transmembrane region" description="Helical" evidence="11">
    <location>
        <begin position="644"/>
        <end position="665"/>
    </location>
</feature>
<dbReference type="CDD" id="cd18947">
    <property type="entry name" value="bHLH-PAS_ARNT"/>
    <property type="match status" value="1"/>
</dbReference>
<dbReference type="Pfam" id="PF00989">
    <property type="entry name" value="PAS"/>
    <property type="match status" value="1"/>
</dbReference>
<dbReference type="Pfam" id="PF01066">
    <property type="entry name" value="CDP-OH_P_transf"/>
    <property type="match status" value="1"/>
</dbReference>
<dbReference type="InterPro" id="IPR011598">
    <property type="entry name" value="bHLH_dom"/>
</dbReference>
<dbReference type="FunFam" id="4.10.280.10:FF:000011">
    <property type="entry name" value="Aryl hydrocarbon receptor nuclear translocator 2"/>
    <property type="match status" value="1"/>
</dbReference>
<feature type="domain" description="PAS" evidence="12">
    <location>
        <begin position="279"/>
        <end position="334"/>
    </location>
</feature>
<dbReference type="WBParaSite" id="scaffold843_cov157.g1887">
    <property type="protein sequence ID" value="scaffold843_cov157.g1887"/>
    <property type="gene ID" value="scaffold843_cov157.g1887"/>
</dbReference>
<evidence type="ECO:0000259" key="13">
    <source>
        <dbReference type="PROSITE" id="PS50888"/>
    </source>
</evidence>
<dbReference type="GO" id="GO:0005667">
    <property type="term" value="C:transcription regulator complex"/>
    <property type="evidence" value="ECO:0007669"/>
    <property type="project" value="InterPro"/>
</dbReference>
<dbReference type="InterPro" id="IPR036638">
    <property type="entry name" value="HLH_DNA-bd_sf"/>
</dbReference>
<organism evidence="14 15">
    <name type="scientific">Meloidogyne javanica</name>
    <name type="common">Root-knot nematode worm</name>
    <dbReference type="NCBI Taxonomy" id="6303"/>
    <lineage>
        <taxon>Eukaryota</taxon>
        <taxon>Metazoa</taxon>
        <taxon>Ecdysozoa</taxon>
        <taxon>Nematoda</taxon>
        <taxon>Chromadorea</taxon>
        <taxon>Rhabditida</taxon>
        <taxon>Tylenchina</taxon>
        <taxon>Tylenchomorpha</taxon>
        <taxon>Tylenchoidea</taxon>
        <taxon>Meloidogynidae</taxon>
        <taxon>Meloidogyninae</taxon>
        <taxon>Meloidogyne</taxon>
        <taxon>Meloidogyne incognita group</taxon>
    </lineage>
</organism>
<dbReference type="SUPFAM" id="SSF55785">
    <property type="entry name" value="PYP-like sensor domain (PAS domain)"/>
    <property type="match status" value="2"/>
</dbReference>
<evidence type="ECO:0000256" key="1">
    <source>
        <dbReference type="ARBA" id="ARBA00004123"/>
    </source>
</evidence>
<dbReference type="InterPro" id="IPR050933">
    <property type="entry name" value="Circadian_TF"/>
</dbReference>
<dbReference type="GO" id="GO:0003677">
    <property type="term" value="F:DNA binding"/>
    <property type="evidence" value="ECO:0007669"/>
    <property type="project" value="UniProtKB-KW"/>
</dbReference>
<dbReference type="Proteomes" id="UP000887561">
    <property type="component" value="Unplaced"/>
</dbReference>
<feature type="transmembrane region" description="Helical" evidence="11">
    <location>
        <begin position="616"/>
        <end position="638"/>
    </location>
</feature>
<evidence type="ECO:0000313" key="15">
    <source>
        <dbReference type="WBParaSite" id="scaffold843_cov157.g1887"/>
    </source>
</evidence>
<keyword evidence="2 9" id="KW-0808">Transferase</keyword>
<dbReference type="AlphaFoldDB" id="A0A915NAA9"/>
<reference evidence="15" key="1">
    <citation type="submission" date="2022-11" db="UniProtKB">
        <authorList>
            <consortium name="WormBaseParasite"/>
        </authorList>
    </citation>
    <scope>IDENTIFICATION</scope>
</reference>
<evidence type="ECO:0000259" key="12">
    <source>
        <dbReference type="PROSITE" id="PS50112"/>
    </source>
</evidence>
<dbReference type="InterPro" id="IPR043130">
    <property type="entry name" value="CDP-OH_PTrfase_TM_dom"/>
</dbReference>
<evidence type="ECO:0000256" key="2">
    <source>
        <dbReference type="ARBA" id="ARBA00022679"/>
    </source>
</evidence>
<dbReference type="SMART" id="SM00353">
    <property type="entry name" value="HLH"/>
    <property type="match status" value="1"/>
</dbReference>
<keyword evidence="11" id="KW-1133">Transmembrane helix</keyword>
<dbReference type="InterPro" id="IPR048254">
    <property type="entry name" value="CDP_ALCOHOL_P_TRANSF_CS"/>
</dbReference>
<dbReference type="Gene3D" id="3.30.450.20">
    <property type="entry name" value="PAS domain"/>
    <property type="match status" value="2"/>
</dbReference>
<dbReference type="PRINTS" id="PR00785">
    <property type="entry name" value="NCTRNSLOCATR"/>
</dbReference>
<dbReference type="GO" id="GO:0003700">
    <property type="term" value="F:DNA-binding transcription factor activity"/>
    <property type="evidence" value="ECO:0007669"/>
    <property type="project" value="InterPro"/>
</dbReference>
<proteinExistence type="inferred from homology"/>
<dbReference type="PROSITE" id="PS50888">
    <property type="entry name" value="BHLH"/>
    <property type="match status" value="1"/>
</dbReference>
<dbReference type="GO" id="GO:0005634">
    <property type="term" value="C:nucleus"/>
    <property type="evidence" value="ECO:0007669"/>
    <property type="project" value="UniProtKB-SubCell"/>
</dbReference>
<dbReference type="InterPro" id="IPR000014">
    <property type="entry name" value="PAS"/>
</dbReference>
<comment type="similarity">
    <text evidence="9">Belongs to the CDP-alcohol phosphatidyltransferase class-I family.</text>
</comment>
<feature type="transmembrane region" description="Helical" evidence="11">
    <location>
        <begin position="562"/>
        <end position="578"/>
    </location>
</feature>
<feature type="transmembrane region" description="Helical" evidence="11">
    <location>
        <begin position="483"/>
        <end position="502"/>
    </location>
</feature>
<dbReference type="InterPro" id="IPR000462">
    <property type="entry name" value="CDP-OH_P_trans"/>
</dbReference>
<dbReference type="GO" id="GO:0045944">
    <property type="term" value="P:positive regulation of transcription by RNA polymerase II"/>
    <property type="evidence" value="ECO:0007669"/>
    <property type="project" value="UniProtKB-ARBA"/>
</dbReference>
<dbReference type="InterPro" id="IPR013767">
    <property type="entry name" value="PAS_fold"/>
</dbReference>
<keyword evidence="4" id="KW-0805">Transcription regulation</keyword>
<evidence type="ECO:0000256" key="8">
    <source>
        <dbReference type="ARBA" id="ARBA00073216"/>
    </source>
</evidence>
<evidence type="ECO:0000256" key="5">
    <source>
        <dbReference type="ARBA" id="ARBA00023125"/>
    </source>
</evidence>
<dbReference type="GO" id="GO:0005737">
    <property type="term" value="C:cytoplasm"/>
    <property type="evidence" value="ECO:0007669"/>
    <property type="project" value="InterPro"/>
</dbReference>
<dbReference type="InterPro" id="IPR035965">
    <property type="entry name" value="PAS-like_dom_sf"/>
</dbReference>
<evidence type="ECO:0000256" key="6">
    <source>
        <dbReference type="ARBA" id="ARBA00023163"/>
    </source>
</evidence>
<keyword evidence="5" id="KW-0238">DNA-binding</keyword>
<dbReference type="SUPFAM" id="SSF47459">
    <property type="entry name" value="HLH, helix-loop-helix DNA-binding domain"/>
    <property type="match status" value="1"/>
</dbReference>
<dbReference type="InterPro" id="IPR001067">
    <property type="entry name" value="Nuc_translocat"/>
</dbReference>
<evidence type="ECO:0000256" key="4">
    <source>
        <dbReference type="ARBA" id="ARBA00023015"/>
    </source>
</evidence>
<evidence type="ECO:0000313" key="14">
    <source>
        <dbReference type="Proteomes" id="UP000887561"/>
    </source>
</evidence>
<dbReference type="PANTHER" id="PTHR23042">
    <property type="entry name" value="CIRCADIAN PROTEIN CLOCK/ARNT/BMAL/PAS"/>
    <property type="match status" value="1"/>
</dbReference>
<dbReference type="Gene3D" id="4.10.280.10">
    <property type="entry name" value="Helix-loop-helix DNA-binding domain"/>
    <property type="match status" value="1"/>
</dbReference>
<comment type="subcellular location">
    <subcellularLocation>
        <location evidence="1">Nucleus</location>
    </subcellularLocation>
</comment>
<evidence type="ECO:0000256" key="11">
    <source>
        <dbReference type="SAM" id="Phobius"/>
    </source>
</evidence>
<dbReference type="GO" id="GO:0016780">
    <property type="term" value="F:phosphotransferase activity, for other substituted phosphate groups"/>
    <property type="evidence" value="ECO:0007669"/>
    <property type="project" value="InterPro"/>
</dbReference>
<feature type="compositionally biased region" description="Polar residues" evidence="10">
    <location>
        <begin position="13"/>
        <end position="38"/>
    </location>
</feature>
<name>A0A915NAA9_MELJA</name>
<protein>
    <recommendedName>
        <fullName evidence="8">Aryl hydrocarbon receptor nuclear translocator homolog</fullName>
    </recommendedName>
</protein>
<dbReference type="GO" id="GO:0016020">
    <property type="term" value="C:membrane"/>
    <property type="evidence" value="ECO:0007669"/>
    <property type="project" value="InterPro"/>
</dbReference>
<keyword evidence="3" id="KW-0677">Repeat</keyword>
<feature type="domain" description="PAS" evidence="12">
    <location>
        <begin position="116"/>
        <end position="180"/>
    </location>
</feature>
<keyword evidence="11" id="KW-0472">Membrane</keyword>
<keyword evidence="11" id="KW-0812">Transmembrane</keyword>
<dbReference type="Gene3D" id="1.20.120.1760">
    <property type="match status" value="1"/>
</dbReference>
<accession>A0A915NAA9</accession>
<feature type="transmembrane region" description="Helical" evidence="11">
    <location>
        <begin position="590"/>
        <end position="609"/>
    </location>
</feature>
<keyword evidence="6" id="KW-0804">Transcription</keyword>
<evidence type="ECO:0000256" key="7">
    <source>
        <dbReference type="ARBA" id="ARBA00023242"/>
    </source>
</evidence>
<feature type="transmembrane region" description="Helical" evidence="11">
    <location>
        <begin position="517"/>
        <end position="541"/>
    </location>
</feature>
<dbReference type="CDD" id="cd00130">
    <property type="entry name" value="PAS"/>
    <property type="match status" value="2"/>
</dbReference>
<dbReference type="SMART" id="SM00091">
    <property type="entry name" value="PAS"/>
    <property type="match status" value="2"/>
</dbReference>
<dbReference type="PROSITE" id="PS00379">
    <property type="entry name" value="CDP_ALCOHOL_P_TRANSF"/>
    <property type="match status" value="1"/>
</dbReference>
<evidence type="ECO:0000256" key="9">
    <source>
        <dbReference type="RuleBase" id="RU003750"/>
    </source>
</evidence>
<evidence type="ECO:0000256" key="3">
    <source>
        <dbReference type="ARBA" id="ARBA00022737"/>
    </source>
</evidence>
<feature type="domain" description="BHLH" evidence="13">
    <location>
        <begin position="44"/>
        <end position="97"/>
    </location>
</feature>
<keyword evidence="14" id="KW-1185">Reference proteome</keyword>
<sequence>MLDQGSIPLINLPLQQQNSRPPNNHQNLSQQRPPNNVQEGRERFARENHSEIERRRRNKMTHYINELADMVPQCAALGRKPDKLTILRMAVSHMKSIRGDLLNSNNHQNPPSFLTDQELKHLIMEAANAFLFVLSCDDSRVIYVSDSIYPVLNVSQEEWLNRAFFDLIHPDDIEKVSEQVLCPNDGDVGFNNNKIVDLSTGTIKRDFQPTNRIHLNCRRGNINALPRLQNKGPIFEHCGSYYVVIHCTGITTSLVLIARMQLTNLITTPSINNNRNQIIMRVDSEGFVTFADAEIQKLLNLPMTEIYEKKFWTLVHPLDEQTVKDALLNILKNNNVVIKTNELIQQQQQNICWPSNIQNELMSQNEEGTIPNWIWLICSIATFLAHLLDGTDGKQARRTGSSGPTGELFDHGFDSWSTVPLTLTIFSIFGRGEYRPFSNEFSRDLVFKCISPYTMLCVLISVQLVFICSHWEKYNTGVLFLSWGYDASQYGLCIFYLFAFFANPKIFHSNLVDGLSLAYFIATTFFISCILSLASCLYNVYHAYIISKTGVQETIGSGLKPLISPFLLFSCTLIWGAYSPNKVLELDPRAFFWTMGVVFSNIAAHLIIAQMSSTKVAAITTLLIVYILIVLLSLFGLFASFEIWVLRGSAILFTLAHVYYGCCVINQLCDHFKIQPLSLNYLEKQK</sequence>
<keyword evidence="7" id="KW-0539">Nucleus</keyword>
<dbReference type="Pfam" id="PF00010">
    <property type="entry name" value="HLH"/>
    <property type="match status" value="1"/>
</dbReference>
<feature type="transmembrane region" description="Helical" evidence="11">
    <location>
        <begin position="450"/>
        <end position="471"/>
    </location>
</feature>
<dbReference type="PROSITE" id="PS50112">
    <property type="entry name" value="PAS"/>
    <property type="match status" value="2"/>
</dbReference>
<feature type="compositionally biased region" description="Basic and acidic residues" evidence="10">
    <location>
        <begin position="39"/>
        <end position="53"/>
    </location>
</feature>
<feature type="region of interest" description="Disordered" evidence="10">
    <location>
        <begin position="12"/>
        <end position="53"/>
    </location>
</feature>
<dbReference type="GO" id="GO:0046983">
    <property type="term" value="F:protein dimerization activity"/>
    <property type="evidence" value="ECO:0007669"/>
    <property type="project" value="InterPro"/>
</dbReference>
<evidence type="ECO:0000256" key="10">
    <source>
        <dbReference type="SAM" id="MobiDB-lite"/>
    </source>
</evidence>